<feature type="domain" description="Hemerythrin-like" evidence="2">
    <location>
        <begin position="33"/>
        <end position="169"/>
    </location>
</feature>
<accession>A0A2M9G3C0</accession>
<dbReference type="CDD" id="cd12108">
    <property type="entry name" value="Hr-like"/>
    <property type="match status" value="1"/>
</dbReference>
<keyword evidence="4" id="KW-1185">Reference proteome</keyword>
<dbReference type="EMBL" id="PHIG01000029">
    <property type="protein sequence ID" value="PJK30176.1"/>
    <property type="molecule type" value="Genomic_DNA"/>
</dbReference>
<comment type="caution">
    <text evidence="3">The sequence shown here is derived from an EMBL/GenBank/DDBJ whole genome shotgun (WGS) entry which is preliminary data.</text>
</comment>
<proteinExistence type="predicted"/>
<dbReference type="PANTHER" id="PTHR39966">
    <property type="entry name" value="BLL2471 PROTEIN-RELATED"/>
    <property type="match status" value="1"/>
</dbReference>
<dbReference type="Gene3D" id="1.20.120.520">
    <property type="entry name" value="nmb1532 protein domain like"/>
    <property type="match status" value="1"/>
</dbReference>
<sequence length="231" mass="26372">MFWLKSPADGAARLDIDGGRQVRLEPWETAMNAITIIQDEHRRMGAVLTCLTQLSRELLDPEVQPDLAPFEAILAYLEAFPARFHHPKEETYLFRALDARAPDLKPVLDTLRDEHDQGERRLVDLERALERLRTRPTEEAGNFCKAVDDYVAFEKAHIRLEETEILPQAASRLTAEELAVLEDAFLGNEDPLFSAGRQRKYRDLYSYVLAAVPQPHGFADPWKRQAAPLRA</sequence>
<dbReference type="PANTHER" id="PTHR39966:SF1">
    <property type="entry name" value="HEMERYTHRIN-LIKE DOMAIN-CONTAINING PROTEIN"/>
    <property type="match status" value="1"/>
</dbReference>
<keyword evidence="1" id="KW-0175">Coiled coil</keyword>
<evidence type="ECO:0000313" key="4">
    <source>
        <dbReference type="Proteomes" id="UP000229498"/>
    </source>
</evidence>
<gene>
    <name evidence="3" type="ORF">CVT23_07180</name>
</gene>
<reference evidence="3 4" key="1">
    <citation type="submission" date="2017-11" db="EMBL/GenBank/DDBJ databases">
        <title>Draft genome sequence of Rhizobiales bacterium SY3-13.</title>
        <authorList>
            <person name="Sun C."/>
        </authorList>
    </citation>
    <scope>NUCLEOTIDE SEQUENCE [LARGE SCALE GENOMIC DNA]</scope>
    <source>
        <strain evidence="3 4">SY3-13</strain>
    </source>
</reference>
<organism evidence="3 4">
    <name type="scientific">Minwuia thermotolerans</name>
    <dbReference type="NCBI Taxonomy" id="2056226"/>
    <lineage>
        <taxon>Bacteria</taxon>
        <taxon>Pseudomonadati</taxon>
        <taxon>Pseudomonadota</taxon>
        <taxon>Alphaproteobacteria</taxon>
        <taxon>Minwuiales</taxon>
        <taxon>Minwuiaceae</taxon>
        <taxon>Minwuia</taxon>
    </lineage>
</organism>
<name>A0A2M9G3C0_9PROT</name>
<evidence type="ECO:0000313" key="3">
    <source>
        <dbReference type="EMBL" id="PJK30176.1"/>
    </source>
</evidence>
<evidence type="ECO:0000259" key="2">
    <source>
        <dbReference type="Pfam" id="PF01814"/>
    </source>
</evidence>
<dbReference type="Pfam" id="PF01814">
    <property type="entry name" value="Hemerythrin"/>
    <property type="match status" value="1"/>
</dbReference>
<protein>
    <recommendedName>
        <fullName evidence="2">Hemerythrin-like domain-containing protein</fullName>
    </recommendedName>
</protein>
<feature type="coiled-coil region" evidence="1">
    <location>
        <begin position="108"/>
        <end position="135"/>
    </location>
</feature>
<dbReference type="GO" id="GO:0005886">
    <property type="term" value="C:plasma membrane"/>
    <property type="evidence" value="ECO:0007669"/>
    <property type="project" value="TreeGrafter"/>
</dbReference>
<dbReference type="Proteomes" id="UP000229498">
    <property type="component" value="Unassembled WGS sequence"/>
</dbReference>
<evidence type="ECO:0000256" key="1">
    <source>
        <dbReference type="SAM" id="Coils"/>
    </source>
</evidence>
<dbReference type="InterPro" id="IPR012312">
    <property type="entry name" value="Hemerythrin-like"/>
</dbReference>
<dbReference type="AlphaFoldDB" id="A0A2M9G3C0"/>